<sequence>MATLSSVCLPFIALSLSWRPSPRRSRIFLRSLSILSLTIKTLDGWIPTGNEAPLAFSRWMRSMWTRNFLRYTWTTLPTCWLNLMSANTSHQAHHTKPNFTFVVCLLRCGNTGLCCR</sequence>
<name>A0A147BVS1_IXORI</name>
<reference evidence="1" key="1">
    <citation type="journal article" date="2018" name="PLoS Negl. Trop. Dis.">
        <title>Sialome diversity of ticks revealed by RNAseq of single tick salivary glands.</title>
        <authorList>
            <person name="Perner J."/>
            <person name="Kropackova S."/>
            <person name="Kopacek P."/>
            <person name="Ribeiro J.M."/>
        </authorList>
    </citation>
    <scope>NUCLEOTIDE SEQUENCE</scope>
    <source>
        <strain evidence="1">Siblings of single egg batch collected in Ceske Budejovice</strain>
        <tissue evidence="1">Salivary glands</tissue>
    </source>
</reference>
<evidence type="ECO:0000313" key="1">
    <source>
        <dbReference type="EMBL" id="JAR94831.1"/>
    </source>
</evidence>
<protein>
    <submittedName>
        <fullName evidence="1">Putative secreted protein</fullName>
    </submittedName>
</protein>
<proteinExistence type="predicted"/>
<accession>A0A147BVS1</accession>
<organism evidence="1">
    <name type="scientific">Ixodes ricinus</name>
    <name type="common">Common tick</name>
    <name type="synonym">Acarus ricinus</name>
    <dbReference type="NCBI Taxonomy" id="34613"/>
    <lineage>
        <taxon>Eukaryota</taxon>
        <taxon>Metazoa</taxon>
        <taxon>Ecdysozoa</taxon>
        <taxon>Arthropoda</taxon>
        <taxon>Chelicerata</taxon>
        <taxon>Arachnida</taxon>
        <taxon>Acari</taxon>
        <taxon>Parasitiformes</taxon>
        <taxon>Ixodida</taxon>
        <taxon>Ixodoidea</taxon>
        <taxon>Ixodidae</taxon>
        <taxon>Ixodinae</taxon>
        <taxon>Ixodes</taxon>
    </lineage>
</organism>
<dbReference type="EMBL" id="GEGO01000573">
    <property type="protein sequence ID" value="JAR94831.1"/>
    <property type="molecule type" value="Transcribed_RNA"/>
</dbReference>
<dbReference type="AlphaFoldDB" id="A0A147BVS1"/>